<dbReference type="Proteomes" id="UP001500618">
    <property type="component" value="Unassembled WGS sequence"/>
</dbReference>
<proteinExistence type="predicted"/>
<feature type="transmembrane region" description="Helical" evidence="1">
    <location>
        <begin position="244"/>
        <end position="267"/>
    </location>
</feature>
<gene>
    <name evidence="2" type="ORF">GCM10009765_29370</name>
</gene>
<comment type="caution">
    <text evidence="2">The sequence shown here is derived from an EMBL/GenBank/DDBJ whole genome shotgun (WGS) entry which is preliminary data.</text>
</comment>
<keyword evidence="1" id="KW-1133">Transmembrane helix</keyword>
<feature type="transmembrane region" description="Helical" evidence="1">
    <location>
        <begin position="192"/>
        <end position="209"/>
    </location>
</feature>
<keyword evidence="3" id="KW-1185">Reference proteome</keyword>
<keyword evidence="1" id="KW-0812">Transmembrane</keyword>
<feature type="transmembrane region" description="Helical" evidence="1">
    <location>
        <begin position="348"/>
        <end position="370"/>
    </location>
</feature>
<feature type="transmembrane region" description="Helical" evidence="1">
    <location>
        <begin position="321"/>
        <end position="341"/>
    </location>
</feature>
<evidence type="ECO:0000313" key="2">
    <source>
        <dbReference type="EMBL" id="GAA1678188.1"/>
    </source>
</evidence>
<feature type="transmembrane region" description="Helical" evidence="1">
    <location>
        <begin position="215"/>
        <end position="232"/>
    </location>
</feature>
<dbReference type="RefSeq" id="WP_344310678.1">
    <property type="nucleotide sequence ID" value="NZ_BAAANY010000009.1"/>
</dbReference>
<feature type="transmembrane region" description="Helical" evidence="1">
    <location>
        <begin position="110"/>
        <end position="127"/>
    </location>
</feature>
<feature type="transmembrane region" description="Helical" evidence="1">
    <location>
        <begin position="157"/>
        <end position="180"/>
    </location>
</feature>
<evidence type="ECO:0008006" key="4">
    <source>
        <dbReference type="Google" id="ProtNLM"/>
    </source>
</evidence>
<reference evidence="2 3" key="1">
    <citation type="journal article" date="2019" name="Int. J. Syst. Evol. Microbiol.">
        <title>The Global Catalogue of Microorganisms (GCM) 10K type strain sequencing project: providing services to taxonomists for standard genome sequencing and annotation.</title>
        <authorList>
            <consortium name="The Broad Institute Genomics Platform"/>
            <consortium name="The Broad Institute Genome Sequencing Center for Infectious Disease"/>
            <person name="Wu L."/>
            <person name="Ma J."/>
        </authorList>
    </citation>
    <scope>NUCLEOTIDE SEQUENCE [LARGE SCALE GENOMIC DNA]</scope>
    <source>
        <strain evidence="2 3">JCM 14718</strain>
    </source>
</reference>
<feature type="transmembrane region" description="Helical" evidence="1">
    <location>
        <begin position="134"/>
        <end position="151"/>
    </location>
</feature>
<evidence type="ECO:0000313" key="3">
    <source>
        <dbReference type="Proteomes" id="UP001500618"/>
    </source>
</evidence>
<protein>
    <recommendedName>
        <fullName evidence="4">Glycosyltransferase RgtA/B/C/D-like domain-containing protein</fullName>
    </recommendedName>
</protein>
<sequence length="567" mass="60360">MSLGRLGLGRLGRELFLVCLGALLVSAVLTWPTLLHPASTVPADLGDPLAQSYVVAWGGHALLTNPAGLWDASNFFPEHMTLAYSDSMLGYAPFGLIGSGPAAALVRYNLLFWLVAALASVSAYALARQLGSRVPGALVAGLAFAYAPWRLAHAGHLNVLSSGGIVLALALLARGFGYSFSRGYQPERVRPGWIIAGWLVACWQVTIGYAIGLPFVYLLLLCCLVAAARWLLAGRARPALGRPLLWCTLGGGLLFAAVVVVMARPYLAVTTAFPSAVRTVAELQLFSPSPVGFFTAPTTSWLWGNATSSVYKTFVAPAEMALFPGLVVLVLAFAGLSYSAWRGRQRIWLGIGLAVGTLLCLGTNFFGGAVTYLPLLVLPGWDGMRTPGRLILWVMLLLGLLAAGFLTQVQNDLEARWADRSGLGARWRAAALVVPALLVAIEGVNTLDHPAPEPPPAQLQAAAGPMLMLPSDSWWDSRAMWWNTAGFQRMVNGAASFSPPSTDEIRNSAKSFPDAGSVDYLRKAGIRTVVLVPDSTYGTPWQQASGKPIDGLGIKRTYAGTAIIYTL</sequence>
<keyword evidence="1" id="KW-0472">Membrane</keyword>
<organism evidence="2 3">
    <name type="scientific">Fodinicola feengrottensis</name>
    <dbReference type="NCBI Taxonomy" id="435914"/>
    <lineage>
        <taxon>Bacteria</taxon>
        <taxon>Bacillati</taxon>
        <taxon>Actinomycetota</taxon>
        <taxon>Actinomycetes</taxon>
        <taxon>Mycobacteriales</taxon>
        <taxon>Fodinicola</taxon>
    </lineage>
</organism>
<name>A0ABN2GX14_9ACTN</name>
<accession>A0ABN2GX14</accession>
<feature type="transmembrane region" description="Helical" evidence="1">
    <location>
        <begin position="390"/>
        <end position="409"/>
    </location>
</feature>
<dbReference type="EMBL" id="BAAANY010000009">
    <property type="protein sequence ID" value="GAA1678188.1"/>
    <property type="molecule type" value="Genomic_DNA"/>
</dbReference>
<evidence type="ECO:0000256" key="1">
    <source>
        <dbReference type="SAM" id="Phobius"/>
    </source>
</evidence>